<organism evidence="1 2">
    <name type="scientific">Dictyobacter kobayashii</name>
    <dbReference type="NCBI Taxonomy" id="2014872"/>
    <lineage>
        <taxon>Bacteria</taxon>
        <taxon>Bacillati</taxon>
        <taxon>Chloroflexota</taxon>
        <taxon>Ktedonobacteria</taxon>
        <taxon>Ktedonobacterales</taxon>
        <taxon>Dictyobacteraceae</taxon>
        <taxon>Dictyobacter</taxon>
    </lineage>
</organism>
<protein>
    <submittedName>
        <fullName evidence="1">Uncharacterized protein</fullName>
    </submittedName>
</protein>
<evidence type="ECO:0000313" key="1">
    <source>
        <dbReference type="EMBL" id="GCE18005.1"/>
    </source>
</evidence>
<gene>
    <name evidence="1" type="ORF">KDK_18050</name>
</gene>
<evidence type="ECO:0000313" key="2">
    <source>
        <dbReference type="Proteomes" id="UP000287188"/>
    </source>
</evidence>
<accession>A0A402AFZ6</accession>
<proteinExistence type="predicted"/>
<reference evidence="2" key="1">
    <citation type="submission" date="2018-12" db="EMBL/GenBank/DDBJ databases">
        <title>Tengunoibacter tsumagoiensis gen. nov., sp. nov., Dictyobacter kobayashii sp. nov., D. alpinus sp. nov., and D. joshuensis sp. nov. and description of Dictyobacteraceae fam. nov. within the order Ktedonobacterales isolated from Tengu-no-mugimeshi.</title>
        <authorList>
            <person name="Wang C.M."/>
            <person name="Zheng Y."/>
            <person name="Sakai Y."/>
            <person name="Toyoda A."/>
            <person name="Minakuchi Y."/>
            <person name="Abe K."/>
            <person name="Yokota A."/>
            <person name="Yabe S."/>
        </authorList>
    </citation>
    <scope>NUCLEOTIDE SEQUENCE [LARGE SCALE GENOMIC DNA]</scope>
    <source>
        <strain evidence="2">Uno11</strain>
    </source>
</reference>
<keyword evidence="2" id="KW-1185">Reference proteome</keyword>
<comment type="caution">
    <text evidence="1">The sequence shown here is derived from an EMBL/GenBank/DDBJ whole genome shotgun (WGS) entry which is preliminary data.</text>
</comment>
<dbReference type="EMBL" id="BIFS01000001">
    <property type="protein sequence ID" value="GCE18005.1"/>
    <property type="molecule type" value="Genomic_DNA"/>
</dbReference>
<dbReference type="AlphaFoldDB" id="A0A402AFZ6"/>
<sequence>MGNHQLVIFTQLLQTIPTLHHADGLLHWLAQIFVHRMELEVVHIWTLQGYNSGRTTIELRAMASRQQKVPQQILINTHIAKVAERTLHEHHTLVPQVTEAIFSVQAARLLTKHNLNYWACYYLSSNVLIPPANNEHALDKVNTPLRMLISFFTRQPPNPRLIPTVGQITQQAISLACNHGLLLPENQHLLPAPRPSGRASTLLELIPLRIFKNAANQGQHTQLIPNRQIRRLYLSIDGRRSLAALATLTQLNQRDFMLALRTLITQGQIELYEPNGYPVDHASILETL</sequence>
<dbReference type="Proteomes" id="UP000287188">
    <property type="component" value="Unassembled WGS sequence"/>
</dbReference>
<name>A0A402AFZ6_9CHLR</name>